<protein>
    <submittedName>
        <fullName evidence="2">Uncharacterized protein MANES_13G008900</fullName>
    </submittedName>
</protein>
<dbReference type="AlphaFoldDB" id="A0A2P2JL40"/>
<sequence>MTPRKSPLENNNQTTTTTIATTTVATRWPAPSLTAIALTATPATGSVGTPHPTASLSIKPLKPLKTT</sequence>
<accession>A0A2P2JL40</accession>
<name>A0A2P2JL40_RHIMU</name>
<organism evidence="2">
    <name type="scientific">Rhizophora mucronata</name>
    <name type="common">Asiatic mangrove</name>
    <dbReference type="NCBI Taxonomy" id="61149"/>
    <lineage>
        <taxon>Eukaryota</taxon>
        <taxon>Viridiplantae</taxon>
        <taxon>Streptophyta</taxon>
        <taxon>Embryophyta</taxon>
        <taxon>Tracheophyta</taxon>
        <taxon>Spermatophyta</taxon>
        <taxon>Magnoliopsida</taxon>
        <taxon>eudicotyledons</taxon>
        <taxon>Gunneridae</taxon>
        <taxon>Pentapetalae</taxon>
        <taxon>rosids</taxon>
        <taxon>fabids</taxon>
        <taxon>Malpighiales</taxon>
        <taxon>Rhizophoraceae</taxon>
        <taxon>Rhizophora</taxon>
    </lineage>
</organism>
<reference evidence="2" key="1">
    <citation type="submission" date="2018-02" db="EMBL/GenBank/DDBJ databases">
        <title>Rhizophora mucronata_Transcriptome.</title>
        <authorList>
            <person name="Meera S.P."/>
            <person name="Sreeshan A."/>
            <person name="Augustine A."/>
        </authorList>
    </citation>
    <scope>NUCLEOTIDE SEQUENCE</scope>
    <source>
        <tissue evidence="2">Leaf</tissue>
    </source>
</reference>
<dbReference type="EMBL" id="GGEC01013689">
    <property type="protein sequence ID" value="MBW94172.1"/>
    <property type="molecule type" value="Transcribed_RNA"/>
</dbReference>
<evidence type="ECO:0000313" key="2">
    <source>
        <dbReference type="EMBL" id="MBW94172.1"/>
    </source>
</evidence>
<proteinExistence type="predicted"/>
<evidence type="ECO:0000256" key="1">
    <source>
        <dbReference type="SAM" id="MobiDB-lite"/>
    </source>
</evidence>
<feature type="region of interest" description="Disordered" evidence="1">
    <location>
        <begin position="42"/>
        <end position="67"/>
    </location>
</feature>